<feature type="compositionally biased region" description="Basic and acidic residues" evidence="1">
    <location>
        <begin position="404"/>
        <end position="413"/>
    </location>
</feature>
<evidence type="ECO:0000256" key="1">
    <source>
        <dbReference type="SAM" id="MobiDB-lite"/>
    </source>
</evidence>
<feature type="region of interest" description="Disordered" evidence="1">
    <location>
        <begin position="745"/>
        <end position="803"/>
    </location>
</feature>
<feature type="compositionally biased region" description="Polar residues" evidence="1">
    <location>
        <begin position="794"/>
        <end position="803"/>
    </location>
</feature>
<feature type="compositionally biased region" description="Basic and acidic residues" evidence="1">
    <location>
        <begin position="653"/>
        <end position="665"/>
    </location>
</feature>
<evidence type="ECO:0000313" key="3">
    <source>
        <dbReference type="Proteomes" id="UP001194696"/>
    </source>
</evidence>
<feature type="compositionally biased region" description="Polar residues" evidence="1">
    <location>
        <begin position="247"/>
        <end position="257"/>
    </location>
</feature>
<feature type="region of interest" description="Disordered" evidence="1">
    <location>
        <begin position="883"/>
        <end position="935"/>
    </location>
</feature>
<feature type="region of interest" description="Disordered" evidence="1">
    <location>
        <begin position="127"/>
        <end position="187"/>
    </location>
</feature>
<feature type="compositionally biased region" description="Polar residues" evidence="1">
    <location>
        <begin position="758"/>
        <end position="767"/>
    </location>
</feature>
<feature type="region of interest" description="Disordered" evidence="1">
    <location>
        <begin position="299"/>
        <end position="374"/>
    </location>
</feature>
<comment type="caution">
    <text evidence="2">The sequence shown here is derived from an EMBL/GenBank/DDBJ whole genome shotgun (WGS) entry which is preliminary data.</text>
</comment>
<feature type="compositionally biased region" description="Low complexity" evidence="1">
    <location>
        <begin position="893"/>
        <end position="917"/>
    </location>
</feature>
<organism evidence="2 3">
    <name type="scientific">Linnemannia gamsii</name>
    <dbReference type="NCBI Taxonomy" id="64522"/>
    <lineage>
        <taxon>Eukaryota</taxon>
        <taxon>Fungi</taxon>
        <taxon>Fungi incertae sedis</taxon>
        <taxon>Mucoromycota</taxon>
        <taxon>Mortierellomycotina</taxon>
        <taxon>Mortierellomycetes</taxon>
        <taxon>Mortierellales</taxon>
        <taxon>Mortierellaceae</taxon>
        <taxon>Linnemannia</taxon>
    </lineage>
</organism>
<protein>
    <submittedName>
        <fullName evidence="2">Uncharacterized protein</fullName>
    </submittedName>
</protein>
<feature type="region of interest" description="Disordered" evidence="1">
    <location>
        <begin position="1039"/>
        <end position="1061"/>
    </location>
</feature>
<evidence type="ECO:0000313" key="2">
    <source>
        <dbReference type="EMBL" id="KAG0282769.1"/>
    </source>
</evidence>
<accession>A0ABQ7JPP8</accession>
<feature type="compositionally biased region" description="Low complexity" evidence="1">
    <location>
        <begin position="338"/>
        <end position="347"/>
    </location>
</feature>
<feature type="region of interest" description="Disordered" evidence="1">
    <location>
        <begin position="653"/>
        <end position="682"/>
    </location>
</feature>
<dbReference type="EMBL" id="JAAAIM010001005">
    <property type="protein sequence ID" value="KAG0282769.1"/>
    <property type="molecule type" value="Genomic_DNA"/>
</dbReference>
<feature type="compositionally biased region" description="Polar residues" evidence="1">
    <location>
        <begin position="1"/>
        <end position="17"/>
    </location>
</feature>
<feature type="compositionally biased region" description="Polar residues" evidence="1">
    <location>
        <begin position="165"/>
        <end position="187"/>
    </location>
</feature>
<feature type="compositionally biased region" description="Basic and acidic residues" evidence="1">
    <location>
        <begin position="299"/>
        <end position="311"/>
    </location>
</feature>
<feature type="compositionally biased region" description="Polar residues" evidence="1">
    <location>
        <begin position="357"/>
        <end position="374"/>
    </location>
</feature>
<feature type="compositionally biased region" description="Polar residues" evidence="1">
    <location>
        <begin position="312"/>
        <end position="330"/>
    </location>
</feature>
<gene>
    <name evidence="2" type="ORF">BGZ96_000136</name>
</gene>
<proteinExistence type="predicted"/>
<feature type="compositionally biased region" description="Polar residues" evidence="1">
    <location>
        <begin position="666"/>
        <end position="682"/>
    </location>
</feature>
<feature type="compositionally biased region" description="Low complexity" evidence="1">
    <location>
        <begin position="924"/>
        <end position="935"/>
    </location>
</feature>
<feature type="region of interest" description="Disordered" evidence="1">
    <location>
        <begin position="403"/>
        <end position="432"/>
    </location>
</feature>
<dbReference type="Proteomes" id="UP001194696">
    <property type="component" value="Unassembled WGS sequence"/>
</dbReference>
<feature type="region of interest" description="Disordered" evidence="1">
    <location>
        <begin position="833"/>
        <end position="857"/>
    </location>
</feature>
<feature type="region of interest" description="Disordered" evidence="1">
    <location>
        <begin position="1"/>
        <end position="48"/>
    </location>
</feature>
<feature type="compositionally biased region" description="Low complexity" evidence="1">
    <location>
        <begin position="138"/>
        <end position="156"/>
    </location>
</feature>
<reference evidence="2 3" key="1">
    <citation type="journal article" date="2020" name="Fungal Divers.">
        <title>Resolving the Mortierellaceae phylogeny through synthesis of multi-gene phylogenetics and phylogenomics.</title>
        <authorList>
            <person name="Vandepol N."/>
            <person name="Liber J."/>
            <person name="Desiro A."/>
            <person name="Na H."/>
            <person name="Kennedy M."/>
            <person name="Barry K."/>
            <person name="Grigoriev I.V."/>
            <person name="Miller A.N."/>
            <person name="O'Donnell K."/>
            <person name="Stajich J.E."/>
            <person name="Bonito G."/>
        </authorList>
    </citation>
    <scope>NUCLEOTIDE SEQUENCE [LARGE SCALE GENOMIC DNA]</scope>
    <source>
        <strain evidence="2 3">AD045</strain>
    </source>
</reference>
<feature type="region of interest" description="Disordered" evidence="1">
    <location>
        <begin position="226"/>
        <end position="282"/>
    </location>
</feature>
<feature type="region of interest" description="Disordered" evidence="1">
    <location>
        <begin position="589"/>
        <end position="636"/>
    </location>
</feature>
<keyword evidence="3" id="KW-1185">Reference proteome</keyword>
<feature type="compositionally biased region" description="Polar residues" evidence="1">
    <location>
        <begin position="597"/>
        <end position="615"/>
    </location>
</feature>
<feature type="compositionally biased region" description="Polar residues" evidence="1">
    <location>
        <begin position="834"/>
        <end position="857"/>
    </location>
</feature>
<sequence length="1061" mass="109342">MERSNQQTSDIPSSNKATAMRAGVQNPSGSNYQVAGPTIGGTATPYNPDNIEVAKDHLADSFATKASINDTSSAKDSTLKDTVVSGASTAAHTAVDVTKTVAAGAALAGAATVMAVKSLFADKGTHATTDSTGMHPATTVPHTTTTTTPHTSTTTSKVQPIADFPNTQVHNLHSDTSTITPTHTHAATGLTNPVSIQEFVEPTHSTGLHDTLTASSGPKTDYRAKEADLHATSSGPASKADLHPTSKLDQGYNTHHSFTPAADSIDSRPLTEKNTTPALGTAAAGGAAAAGTAAYLGHKASERGSEAKDTSRNTSLGTPSSTTPYATMDSTEGIHNPSLSDSTRSSSYTPLAPATLPIQSQGIHTHPTTNTSSAPLTEKVKAPLFGAAALGATTAGTAAYLGNKSKEDKESKETVNPMTTSNQTPAVDSMDTSNQTHLHNLHSHTNPIISTHTHAATGLINPVPIQEIVEPIHSTGLDDTLAASSGPKTDYRAKDDTLAASSGLKTDYRAKDDTLAAPSGFKTDYRAKDDTLAASSGLKTDYRAKNDTLAASSGPKTDYRAKDDTLAASSGLKTDYRAKEADLHAASGVPASKVDVQPTTKINQGYNTHYSSTPAADSFDSRPLTEKNTTPALGTAAAGGAAAAGTAAYLGHKASERGSEAKDTSHNTSSGTPSSTASYATMDSTKGIYNPSLSDSTHSSSYAPLAPATLPIQSHDTHTHPTTNKAPLFGAAALGTTAAGTAAYLGNKSSGDKESKETVNPYSSSTPGDAPLDKSTGYMATAQPAAQHPMAESMNKTATSATNPFSKAEEIKASSITPATDPAIVRSTPLDTFHTASHVDSPTGINTSSSRPMTEKSTAPLVGASAVGAAAAGTAAYLGNRASETKNTTHDMSTPSNTSTSYNPTNTNTLTSSSYNPANTNINTHTSSSYPSSTTTAPIMAAASLPKMATNTSTTQQHLPSTTASEMEATDTTAGGIPASYHGTVPKAGPGEEVKWVKTVTTTDYYDDGTSTGRADVVDRHQEAIDPSAYATVKDGQTVYNSDDQQHQQHNQQEYDPNRQL</sequence>
<feature type="compositionally biased region" description="Polar residues" evidence="1">
    <location>
        <begin position="414"/>
        <end position="432"/>
    </location>
</feature>
<name>A0ABQ7JPP8_9FUNG</name>